<feature type="transmembrane region" description="Helical" evidence="1">
    <location>
        <begin position="204"/>
        <end position="226"/>
    </location>
</feature>
<proteinExistence type="predicted"/>
<dbReference type="InterPro" id="IPR029787">
    <property type="entry name" value="Nucleotide_cyclase"/>
</dbReference>
<dbReference type="PANTHER" id="PTHR46663:SF2">
    <property type="entry name" value="GGDEF DOMAIN-CONTAINING PROTEIN"/>
    <property type="match status" value="1"/>
</dbReference>
<evidence type="ECO:0000313" key="4">
    <source>
        <dbReference type="Proteomes" id="UP000002484"/>
    </source>
</evidence>
<accession>E3IZ79</accession>
<dbReference type="SMART" id="SM00267">
    <property type="entry name" value="GGDEF"/>
    <property type="match status" value="1"/>
</dbReference>
<feature type="transmembrane region" description="Helical" evidence="1">
    <location>
        <begin position="97"/>
        <end position="114"/>
    </location>
</feature>
<dbReference type="PANTHER" id="PTHR46663">
    <property type="entry name" value="DIGUANYLATE CYCLASE DGCT-RELATED"/>
    <property type="match status" value="1"/>
</dbReference>
<dbReference type="Gene3D" id="3.30.70.270">
    <property type="match status" value="1"/>
</dbReference>
<evidence type="ECO:0000259" key="2">
    <source>
        <dbReference type="PROSITE" id="PS50887"/>
    </source>
</evidence>
<dbReference type="InterPro" id="IPR000160">
    <property type="entry name" value="GGDEF_dom"/>
</dbReference>
<organism evidence="3 4">
    <name type="scientific">Pseudofrankia inefficax (strain DSM 45817 / CECT 9037 / DDB 130130 / EuI1c)</name>
    <name type="common">Frankia inefficax</name>
    <dbReference type="NCBI Taxonomy" id="298654"/>
    <lineage>
        <taxon>Bacteria</taxon>
        <taxon>Bacillati</taxon>
        <taxon>Actinomycetota</taxon>
        <taxon>Actinomycetes</taxon>
        <taxon>Frankiales</taxon>
        <taxon>Frankiaceae</taxon>
        <taxon>Pseudofrankia</taxon>
    </lineage>
</organism>
<dbReference type="Proteomes" id="UP000002484">
    <property type="component" value="Chromosome"/>
</dbReference>
<feature type="transmembrane region" description="Helical" evidence="1">
    <location>
        <begin position="172"/>
        <end position="192"/>
    </location>
</feature>
<keyword evidence="4" id="KW-1185">Reference proteome</keyword>
<feature type="transmembrane region" description="Helical" evidence="1">
    <location>
        <begin position="63"/>
        <end position="85"/>
    </location>
</feature>
<dbReference type="InterPro" id="IPR052163">
    <property type="entry name" value="DGC-Regulatory_Protein"/>
</dbReference>
<keyword evidence="1" id="KW-0472">Membrane</keyword>
<dbReference type="AlphaFoldDB" id="E3IZ79"/>
<keyword evidence="1" id="KW-0812">Transmembrane</keyword>
<dbReference type="Pfam" id="PF00990">
    <property type="entry name" value="GGDEF"/>
    <property type="match status" value="1"/>
</dbReference>
<reference evidence="3 4" key="1">
    <citation type="submission" date="2010-10" db="EMBL/GenBank/DDBJ databases">
        <title>Complete sequence of Frankia sp. EuI1c.</title>
        <authorList>
            <consortium name="US DOE Joint Genome Institute"/>
            <person name="Lucas S."/>
            <person name="Copeland A."/>
            <person name="Lapidus A."/>
            <person name="Cheng J.-F."/>
            <person name="Bruce D."/>
            <person name="Goodwin L."/>
            <person name="Pitluck S."/>
            <person name="Chertkov O."/>
            <person name="Detter J.C."/>
            <person name="Han C."/>
            <person name="Tapia R."/>
            <person name="Land M."/>
            <person name="Hauser L."/>
            <person name="Jeffries C."/>
            <person name="Kyrpides N."/>
            <person name="Ivanova N."/>
            <person name="Mikhailova N."/>
            <person name="Beauchemin N."/>
            <person name="Sen A."/>
            <person name="Sur S.A."/>
            <person name="Gtari M."/>
            <person name="Wall L."/>
            <person name="Tisa L."/>
            <person name="Woyke T."/>
        </authorList>
    </citation>
    <scope>NUCLEOTIDE SEQUENCE [LARGE SCALE GENOMIC DNA]</scope>
    <source>
        <strain evidence="4">DSM 45817 / CECT 9037 / EuI1c</strain>
    </source>
</reference>
<sequence precursor="true">MFRRAAVGGALLVALAGVFAVVLGSAPARIATVAVACVSEAVASVACLWSARRAEPGDRRWRVLIGVFAVGLGAGGLLTLVTLVSSASISANVTSEYSGLIVFYGLALAGLLSLPTCPFEDRGAHRTRAGPSRWHVIVVLDSVLIVGSILLVQWGTSLEDLIRTSAPDPAEVAFALVHQVAGLILTATVLLIGTFRRPREPATLALLGAGLLSYALTNGLLVYRFAHGDYDLPAWSMLPIIVSVQLITLAALTPVGGQGNRDGEAMAAPRAVWAHAALPYAVLGVAGVLILGRLVAGAPLDRVEAYGTVSLLVLALARQMMTIAENTHLLAEVRVREGQLRHQAFHDPLTGLANRALFSRRLARAVGGDHPPSGAGSTPGGGALAGREAVAVLFVDLDHFKGVNDAFGHAVGDELLKISAARLCAAVRATDTVARLGGDEFAVILAGHGPDKPVQIAQRLAAAVEEPCELAGRRYDPRASLGLVTLDHAGPTCPDTLLHQADLAMYAAKRERSRRLVVYDPVLSTGTVSTT</sequence>
<keyword evidence="1" id="KW-1133">Transmembrane helix</keyword>
<evidence type="ECO:0000313" key="3">
    <source>
        <dbReference type="EMBL" id="ADP81506.1"/>
    </source>
</evidence>
<dbReference type="eggNOG" id="COG2199">
    <property type="taxonomic scope" value="Bacteria"/>
</dbReference>
<dbReference type="PROSITE" id="PS50887">
    <property type="entry name" value="GGDEF"/>
    <property type="match status" value="1"/>
</dbReference>
<dbReference type="NCBIfam" id="TIGR00254">
    <property type="entry name" value="GGDEF"/>
    <property type="match status" value="1"/>
</dbReference>
<dbReference type="SUPFAM" id="SSF55073">
    <property type="entry name" value="Nucleotide cyclase"/>
    <property type="match status" value="1"/>
</dbReference>
<dbReference type="RefSeq" id="WP_013424624.1">
    <property type="nucleotide sequence ID" value="NC_014666.1"/>
</dbReference>
<feature type="transmembrane region" description="Helical" evidence="1">
    <location>
        <begin position="232"/>
        <end position="252"/>
    </location>
</feature>
<dbReference type="STRING" id="298654.FraEuI1c_3497"/>
<protein>
    <submittedName>
        <fullName evidence="3">Diguanylate cyclase</fullName>
    </submittedName>
</protein>
<feature type="domain" description="GGDEF" evidence="2">
    <location>
        <begin position="388"/>
        <end position="521"/>
    </location>
</feature>
<dbReference type="KEGG" id="fri:FraEuI1c_3497"/>
<dbReference type="InterPro" id="IPR043128">
    <property type="entry name" value="Rev_trsase/Diguanyl_cyclase"/>
</dbReference>
<feature type="transmembrane region" description="Helical" evidence="1">
    <location>
        <begin position="30"/>
        <end position="51"/>
    </location>
</feature>
<dbReference type="InParanoid" id="E3IZ79"/>
<gene>
    <name evidence="3" type="ordered locus">FraEuI1c_3497</name>
</gene>
<feature type="transmembrane region" description="Helical" evidence="1">
    <location>
        <begin position="134"/>
        <end position="152"/>
    </location>
</feature>
<feature type="transmembrane region" description="Helical" evidence="1">
    <location>
        <begin position="272"/>
        <end position="291"/>
    </location>
</feature>
<name>E3IZ79_PSEI1</name>
<dbReference type="CDD" id="cd01949">
    <property type="entry name" value="GGDEF"/>
    <property type="match status" value="1"/>
</dbReference>
<dbReference type="EMBL" id="CP002299">
    <property type="protein sequence ID" value="ADP81506.1"/>
    <property type="molecule type" value="Genomic_DNA"/>
</dbReference>
<evidence type="ECO:0000256" key="1">
    <source>
        <dbReference type="SAM" id="Phobius"/>
    </source>
</evidence>
<dbReference type="HOGENOM" id="CLU_000445_129_3_11"/>